<proteinExistence type="predicted"/>
<feature type="domain" description="DUF7137" evidence="2">
    <location>
        <begin position="26"/>
        <end position="164"/>
    </location>
</feature>
<gene>
    <name evidence="3" type="ORF">M378DRAFT_570658</name>
</gene>
<organism evidence="3 4">
    <name type="scientific">Amanita muscaria (strain Koide BX008)</name>
    <dbReference type="NCBI Taxonomy" id="946122"/>
    <lineage>
        <taxon>Eukaryota</taxon>
        <taxon>Fungi</taxon>
        <taxon>Dikarya</taxon>
        <taxon>Basidiomycota</taxon>
        <taxon>Agaricomycotina</taxon>
        <taxon>Agaricomycetes</taxon>
        <taxon>Agaricomycetidae</taxon>
        <taxon>Agaricales</taxon>
        <taxon>Pluteineae</taxon>
        <taxon>Amanitaceae</taxon>
        <taxon>Amanita</taxon>
    </lineage>
</organism>
<dbReference type="AlphaFoldDB" id="A0A0C2WSK0"/>
<dbReference type="EMBL" id="KN818247">
    <property type="protein sequence ID" value="KIL64672.1"/>
    <property type="molecule type" value="Genomic_DNA"/>
</dbReference>
<dbReference type="PANTHER" id="PTHR42028:SF1">
    <property type="entry name" value="YALI0E30657P"/>
    <property type="match status" value="1"/>
</dbReference>
<evidence type="ECO:0000313" key="3">
    <source>
        <dbReference type="EMBL" id="KIL64672.1"/>
    </source>
</evidence>
<dbReference type="InterPro" id="IPR055561">
    <property type="entry name" value="DUF7137"/>
</dbReference>
<reference evidence="3 4" key="1">
    <citation type="submission" date="2014-04" db="EMBL/GenBank/DDBJ databases">
        <title>Evolutionary Origins and Diversification of the Mycorrhizal Mutualists.</title>
        <authorList>
            <consortium name="DOE Joint Genome Institute"/>
            <consortium name="Mycorrhizal Genomics Consortium"/>
            <person name="Kohler A."/>
            <person name="Kuo A."/>
            <person name="Nagy L.G."/>
            <person name="Floudas D."/>
            <person name="Copeland A."/>
            <person name="Barry K.W."/>
            <person name="Cichocki N."/>
            <person name="Veneault-Fourrey C."/>
            <person name="LaButti K."/>
            <person name="Lindquist E.A."/>
            <person name="Lipzen A."/>
            <person name="Lundell T."/>
            <person name="Morin E."/>
            <person name="Murat C."/>
            <person name="Riley R."/>
            <person name="Ohm R."/>
            <person name="Sun H."/>
            <person name="Tunlid A."/>
            <person name="Henrissat B."/>
            <person name="Grigoriev I.V."/>
            <person name="Hibbett D.S."/>
            <person name="Martin F."/>
        </authorList>
    </citation>
    <scope>NUCLEOTIDE SEQUENCE [LARGE SCALE GENOMIC DNA]</scope>
    <source>
        <strain evidence="3 4">Koide BX008</strain>
    </source>
</reference>
<keyword evidence="4" id="KW-1185">Reference proteome</keyword>
<dbReference type="STRING" id="946122.A0A0C2WSK0"/>
<dbReference type="PANTHER" id="PTHR42028">
    <property type="entry name" value="CHROMOSOME 1, WHOLE GENOME SHOTGUN SEQUENCE"/>
    <property type="match status" value="1"/>
</dbReference>
<feature type="compositionally biased region" description="Polar residues" evidence="1">
    <location>
        <begin position="1"/>
        <end position="13"/>
    </location>
</feature>
<dbReference type="Proteomes" id="UP000054549">
    <property type="component" value="Unassembled WGS sequence"/>
</dbReference>
<evidence type="ECO:0000259" key="2">
    <source>
        <dbReference type="Pfam" id="PF23585"/>
    </source>
</evidence>
<dbReference type="OrthoDB" id="2435509at2759"/>
<evidence type="ECO:0000256" key="1">
    <source>
        <dbReference type="SAM" id="MobiDB-lite"/>
    </source>
</evidence>
<name>A0A0C2WSK0_AMAMK</name>
<evidence type="ECO:0000313" key="4">
    <source>
        <dbReference type="Proteomes" id="UP000054549"/>
    </source>
</evidence>
<dbReference type="InParanoid" id="A0A0C2WSK0"/>
<feature type="region of interest" description="Disordered" evidence="1">
    <location>
        <begin position="1"/>
        <end position="22"/>
    </location>
</feature>
<sequence>MATTQPPNTNRPASSSSSSRISIPVTAPAGSITITQPPQTATSYFKLAPSQPITIAWNFTDLIVTPTHLTVSAACDNGNTYPVGSGSNGVIPGTATSVEWDIYSYQQNNPGTPLAQATYTLMIWDDRGPNPQRAPGFLVPNNALRFAIYTPQSYTGLGDGWQCTICSGARITLVPRWHRQRIRL</sequence>
<dbReference type="HOGENOM" id="CLU_072613_0_0_1"/>
<accession>A0A0C2WSK0</accession>
<protein>
    <recommendedName>
        <fullName evidence="2">DUF7137 domain-containing protein</fullName>
    </recommendedName>
</protein>
<dbReference type="Pfam" id="PF23585">
    <property type="entry name" value="DUF7137"/>
    <property type="match status" value="1"/>
</dbReference>